<evidence type="ECO:0000313" key="2">
    <source>
        <dbReference type="Proteomes" id="UP001597368"/>
    </source>
</evidence>
<reference evidence="2" key="1">
    <citation type="journal article" date="2019" name="Int. J. Syst. Evol. Microbiol.">
        <title>The Global Catalogue of Microorganisms (GCM) 10K type strain sequencing project: providing services to taxonomists for standard genome sequencing and annotation.</title>
        <authorList>
            <consortium name="The Broad Institute Genomics Platform"/>
            <consortium name="The Broad Institute Genome Sequencing Center for Infectious Disease"/>
            <person name="Wu L."/>
            <person name="Ma J."/>
        </authorList>
    </citation>
    <scope>NUCLEOTIDE SEQUENCE [LARGE SCALE GENOMIC DNA]</scope>
    <source>
        <strain evidence="2">ICMP 6774ER</strain>
    </source>
</reference>
<keyword evidence="2" id="KW-1185">Reference proteome</keyword>
<dbReference type="SUPFAM" id="SSF89550">
    <property type="entry name" value="PHP domain-like"/>
    <property type="match status" value="1"/>
</dbReference>
<proteinExistence type="predicted"/>
<evidence type="ECO:0000313" key="1">
    <source>
        <dbReference type="EMBL" id="MFD1937467.1"/>
    </source>
</evidence>
<dbReference type="EMBL" id="JBHUFV010000061">
    <property type="protein sequence ID" value="MFD1937467.1"/>
    <property type="molecule type" value="Genomic_DNA"/>
</dbReference>
<dbReference type="NCBIfam" id="NF038032">
    <property type="entry name" value="CehA_McbA_metalo"/>
    <property type="match status" value="1"/>
</dbReference>
<comment type="caution">
    <text evidence="1">The sequence shown here is derived from an EMBL/GenBank/DDBJ whole genome shotgun (WGS) entry which is preliminary data.</text>
</comment>
<gene>
    <name evidence="1" type="ORF">ACFSKW_38960</name>
</gene>
<name>A0ABW4T924_9ACTN</name>
<dbReference type="Gene3D" id="3.20.20.140">
    <property type="entry name" value="Metal-dependent hydrolases"/>
    <property type="match status" value="1"/>
</dbReference>
<dbReference type="RefSeq" id="WP_379578680.1">
    <property type="nucleotide sequence ID" value="NZ_JBHUFV010000061.1"/>
</dbReference>
<protein>
    <submittedName>
        <fullName evidence="1">CehA/McbA family metallohydrolase</fullName>
    </submittedName>
</protein>
<organism evidence="1 2">
    <name type="scientific">Nonomuraea mangrovi</name>
    <dbReference type="NCBI Taxonomy" id="2316207"/>
    <lineage>
        <taxon>Bacteria</taxon>
        <taxon>Bacillati</taxon>
        <taxon>Actinomycetota</taxon>
        <taxon>Actinomycetes</taxon>
        <taxon>Streptosporangiales</taxon>
        <taxon>Streptosporangiaceae</taxon>
        <taxon>Nonomuraea</taxon>
    </lineage>
</organism>
<accession>A0ABW4T924</accession>
<dbReference type="InterPro" id="IPR016195">
    <property type="entry name" value="Pol/histidinol_Pase-like"/>
</dbReference>
<dbReference type="Proteomes" id="UP001597368">
    <property type="component" value="Unassembled WGS sequence"/>
</dbReference>
<sequence>MTAREAGEAMCDDPMLPATVAAALREYGGLLGEHGITWGEPEIHYVKLFKVRAVLPPELMDRFWGLAFTRLAERHPGASSMELGARLREPDYDVLLRDTLEGRLPGSLAALRIADEGVRLECTPRPVLGPPPKVPLLIDSWRDGPVAVEVDGVRRELRGAGAWLAEVAAGSELTVDGIPVSLSRLARTVPSARLRLSAGFPCRWSVFGADGHGWFPDGAPHRHDFHGLPYFHGDDLVLDVPADTLTVTVTRGMEYGEALTAVTLAPGEERTVRLTPRRVHDAAARGWYGGDMHVHLNWAGDRVAAPADAAAVQLGEDLHVLNLLAGNVSGARVYDREALDHWAGADLPWSDGTHVARMGVEYRNDLLGHVYAFAPAKPPERFHTGFEGEADWPPNADALRELRQSGALLGYSHPFGLPLAEDDPPRRLVRPVARNCSARELVVDAALGLVDSLDVLTHAHIGATAIVYRRLLGAGNRLAVSAGTDTMLSFTHLDRQSSPPGWARVYARVEGALSAASFADAVRRGRTFATTGPWLELSVDGQEPGAVLDLALGSEVGVTARVVGAEVSELRLRTADGVLAVSEGQSLTASLRVSSPTYVLAEAVGGPCPRSMTGETYALTSPVYVEVEGAGVARHEDVRWCLDWLDALEELLREHAVLRTPEQLGDHLGLLERAREVYRARLRAT</sequence>